<proteinExistence type="predicted"/>
<dbReference type="Proteomes" id="UP001589788">
    <property type="component" value="Unassembled WGS sequence"/>
</dbReference>
<dbReference type="Pfam" id="PF22691">
    <property type="entry name" value="Thiolase_C_1"/>
    <property type="match status" value="1"/>
</dbReference>
<dbReference type="CDD" id="cd00829">
    <property type="entry name" value="SCP-x_thiolase"/>
    <property type="match status" value="1"/>
</dbReference>
<evidence type="ECO:0000259" key="1">
    <source>
        <dbReference type="Pfam" id="PF00108"/>
    </source>
</evidence>
<dbReference type="InterPro" id="IPR020616">
    <property type="entry name" value="Thiolase_N"/>
</dbReference>
<dbReference type="SUPFAM" id="SSF53901">
    <property type="entry name" value="Thiolase-like"/>
    <property type="match status" value="1"/>
</dbReference>
<dbReference type="InterPro" id="IPR016039">
    <property type="entry name" value="Thiolase-like"/>
</dbReference>
<gene>
    <name evidence="3" type="ORF">ACFFRE_03090</name>
</gene>
<dbReference type="PANTHER" id="PTHR42870:SF1">
    <property type="entry name" value="NON-SPECIFIC LIPID-TRANSFER PROTEIN-LIKE 2"/>
    <property type="match status" value="1"/>
</dbReference>
<feature type="domain" description="Thiolase C-terminal" evidence="2">
    <location>
        <begin position="257"/>
        <end position="374"/>
    </location>
</feature>
<dbReference type="PIRSF" id="PIRSF000429">
    <property type="entry name" value="Ac-CoA_Ac_transf"/>
    <property type="match status" value="1"/>
</dbReference>
<keyword evidence="3" id="KW-0012">Acyltransferase</keyword>
<dbReference type="EMBL" id="JBHLYQ010000018">
    <property type="protein sequence ID" value="MFC0081146.1"/>
    <property type="molecule type" value="Genomic_DNA"/>
</dbReference>
<reference evidence="3 4" key="1">
    <citation type="submission" date="2024-09" db="EMBL/GenBank/DDBJ databases">
        <authorList>
            <person name="Sun Q."/>
            <person name="Mori K."/>
        </authorList>
    </citation>
    <scope>NUCLEOTIDE SEQUENCE [LARGE SCALE GENOMIC DNA]</scope>
    <source>
        <strain evidence="3 4">JCM 15389</strain>
    </source>
</reference>
<dbReference type="Pfam" id="PF00108">
    <property type="entry name" value="Thiolase_N"/>
    <property type="match status" value="1"/>
</dbReference>
<evidence type="ECO:0000259" key="2">
    <source>
        <dbReference type="Pfam" id="PF22691"/>
    </source>
</evidence>
<keyword evidence="4" id="KW-1185">Reference proteome</keyword>
<protein>
    <submittedName>
        <fullName evidence="3">Thiolase family protein</fullName>
        <ecNumber evidence="3">2.3.1.-</ecNumber>
    </submittedName>
</protein>
<dbReference type="EC" id="2.3.1.-" evidence="3"/>
<accession>A0ABV6C2U2</accession>
<sequence>MTRSVRVVGAAMTPMSTRDRSVEELSLEAATGALADADLEPRGVGLVVAANATGGRLLDQGCIRGQTWLRRLGLGGAPVVNVDNSCAGGSSALHLAVLAASAGQGPVLAVGVEKMWTGDRSATLAAIEDGLPADERAGLRDRHPSEAGSVLMGFNASWVRRQLERGWATVRQIAAAAAKARQLAAVNPFAQWRTPVSVEEVLADRPVAGPLTRAMCSSFTDGAAAVVVRADPGASGPRVAASVARSGNGDRDYHDRLAEVAQEAWKQAGLGPGDVDLVELHDATSAEELYALESLGLFAPGEAGAATEAGRTTPGGGRLAVNPSGGLVGRGHPLAATGLAQVVEATWQLRGSCGTRQVPGARVALTVNTGGIIGGDAALAAAHVLVGA</sequence>
<dbReference type="GO" id="GO:0016746">
    <property type="term" value="F:acyltransferase activity"/>
    <property type="evidence" value="ECO:0007669"/>
    <property type="project" value="UniProtKB-KW"/>
</dbReference>
<name>A0ABV6C2U2_9ACTN</name>
<dbReference type="Gene3D" id="3.40.47.10">
    <property type="match status" value="1"/>
</dbReference>
<dbReference type="InterPro" id="IPR002155">
    <property type="entry name" value="Thiolase"/>
</dbReference>
<organism evidence="3 4">
    <name type="scientific">Aciditerrimonas ferrireducens</name>
    <dbReference type="NCBI Taxonomy" id="667306"/>
    <lineage>
        <taxon>Bacteria</taxon>
        <taxon>Bacillati</taxon>
        <taxon>Actinomycetota</taxon>
        <taxon>Acidimicrobiia</taxon>
        <taxon>Acidimicrobiales</taxon>
        <taxon>Acidimicrobiaceae</taxon>
        <taxon>Aciditerrimonas</taxon>
    </lineage>
</organism>
<keyword evidence="3" id="KW-0808">Transferase</keyword>
<dbReference type="InterPro" id="IPR055140">
    <property type="entry name" value="Thiolase_C_2"/>
</dbReference>
<feature type="domain" description="Thiolase N-terminal" evidence="1">
    <location>
        <begin position="5"/>
        <end position="127"/>
    </location>
</feature>
<comment type="caution">
    <text evidence="3">The sequence shown here is derived from an EMBL/GenBank/DDBJ whole genome shotgun (WGS) entry which is preliminary data.</text>
</comment>
<dbReference type="RefSeq" id="WP_377788115.1">
    <property type="nucleotide sequence ID" value="NZ_JBHLYQ010000018.1"/>
</dbReference>
<evidence type="ECO:0000313" key="3">
    <source>
        <dbReference type="EMBL" id="MFC0081146.1"/>
    </source>
</evidence>
<dbReference type="PANTHER" id="PTHR42870">
    <property type="entry name" value="ACETYL-COA C-ACETYLTRANSFERASE"/>
    <property type="match status" value="1"/>
</dbReference>
<evidence type="ECO:0000313" key="4">
    <source>
        <dbReference type="Proteomes" id="UP001589788"/>
    </source>
</evidence>